<proteinExistence type="predicted"/>
<feature type="compositionally biased region" description="Basic residues" evidence="1">
    <location>
        <begin position="114"/>
        <end position="123"/>
    </location>
</feature>
<dbReference type="Proteomes" id="UP000251714">
    <property type="component" value="Unassembled WGS sequence"/>
</dbReference>
<evidence type="ECO:0000256" key="1">
    <source>
        <dbReference type="SAM" id="MobiDB-lite"/>
    </source>
</evidence>
<sequence>MSPWTPINARQVEEKKRAQARSCHWCVILGPLEERRKYGYPEGCCCEDKTQRHKEEEAPVKAETGATVDTEADAEADTDTDSDSDTDSGTDSDSEATMRASPEVLPQAAPRRPVVNKRAGRTSKVNNRKTCTRCNGKEYNMSNFKDHEKVHYLEDNGVPARFPCDGCKEPGKCRVARYPQRLGTYACISCLRSHKPCGFNKVKAKKHDKCKPGVHPALLRPIN</sequence>
<protein>
    <submittedName>
        <fullName evidence="2">Uncharacterized protein</fullName>
    </submittedName>
</protein>
<feature type="region of interest" description="Disordered" evidence="1">
    <location>
        <begin position="1"/>
        <end position="20"/>
    </location>
</feature>
<feature type="compositionally biased region" description="Basic and acidic residues" evidence="1">
    <location>
        <begin position="49"/>
        <end position="60"/>
    </location>
</feature>
<comment type="caution">
    <text evidence="2">The sequence shown here is derived from an EMBL/GenBank/DDBJ whole genome shotgun (WGS) entry which is preliminary data.</text>
</comment>
<evidence type="ECO:0000313" key="3">
    <source>
        <dbReference type="Proteomes" id="UP000251714"/>
    </source>
</evidence>
<dbReference type="AlphaFoldDB" id="A0A365NDE8"/>
<name>A0A365NDE8_GIBIN</name>
<accession>A0A365NDE8</accession>
<organism evidence="2 3">
    <name type="scientific">Gibberella intermedia</name>
    <name type="common">Bulb rot disease fungus</name>
    <name type="synonym">Fusarium proliferatum</name>
    <dbReference type="NCBI Taxonomy" id="948311"/>
    <lineage>
        <taxon>Eukaryota</taxon>
        <taxon>Fungi</taxon>
        <taxon>Dikarya</taxon>
        <taxon>Ascomycota</taxon>
        <taxon>Pezizomycotina</taxon>
        <taxon>Sordariomycetes</taxon>
        <taxon>Hypocreomycetidae</taxon>
        <taxon>Hypocreales</taxon>
        <taxon>Nectriaceae</taxon>
        <taxon>Fusarium</taxon>
        <taxon>Fusarium fujikuroi species complex</taxon>
    </lineage>
</organism>
<dbReference type="EMBL" id="PKMI01000013">
    <property type="protein sequence ID" value="RBA18746.1"/>
    <property type="molecule type" value="Genomic_DNA"/>
</dbReference>
<evidence type="ECO:0000313" key="2">
    <source>
        <dbReference type="EMBL" id="RBA18746.1"/>
    </source>
</evidence>
<feature type="region of interest" description="Disordered" evidence="1">
    <location>
        <begin position="49"/>
        <end position="123"/>
    </location>
</feature>
<feature type="compositionally biased region" description="Acidic residues" evidence="1">
    <location>
        <begin position="70"/>
        <end position="94"/>
    </location>
</feature>
<gene>
    <name evidence="2" type="ORF">FPRO05_10394</name>
</gene>
<reference evidence="2 3" key="1">
    <citation type="submission" date="2017-12" db="EMBL/GenBank/DDBJ databases">
        <title>Genome sequence of the mycotoxigenic crop pathogen Fusarium proliferatum, strain ITEM 2341 from Date Palm.</title>
        <authorList>
            <person name="Almiman B.F."/>
            <person name="Shittu T.A."/>
            <person name="Muthumeenakshi S."/>
            <person name="Baroncelli R."/>
            <person name="Sreenivasaprasada S."/>
        </authorList>
    </citation>
    <scope>NUCLEOTIDE SEQUENCE [LARGE SCALE GENOMIC DNA]</scope>
    <source>
        <strain evidence="2 3">ITEM 2341</strain>
    </source>
</reference>